<protein>
    <submittedName>
        <fullName evidence="3">InlB B-repeat-containing protein</fullName>
    </submittedName>
</protein>
<organism evidence="3 4">
    <name type="scientific">Laedolimicola intestinihominis</name>
    <dbReference type="NCBI Taxonomy" id="3133166"/>
    <lineage>
        <taxon>Bacteria</taxon>
        <taxon>Bacillati</taxon>
        <taxon>Bacillota</taxon>
        <taxon>Clostridia</taxon>
        <taxon>Lachnospirales</taxon>
        <taxon>Lachnospiraceae</taxon>
        <taxon>Laedolimicola</taxon>
    </lineage>
</organism>
<keyword evidence="2" id="KW-0812">Transmembrane</keyword>
<evidence type="ECO:0000256" key="1">
    <source>
        <dbReference type="ARBA" id="ARBA00004196"/>
    </source>
</evidence>
<keyword evidence="4" id="KW-1185">Reference proteome</keyword>
<dbReference type="EMBL" id="JBBMFE010000001">
    <property type="protein sequence ID" value="MEQ2471091.1"/>
    <property type="molecule type" value="Genomic_DNA"/>
</dbReference>
<comment type="caution">
    <text evidence="3">The sequence shown here is derived from an EMBL/GenBank/DDBJ whole genome shotgun (WGS) entry which is preliminary data.</text>
</comment>
<dbReference type="Gene3D" id="2.60.40.4270">
    <property type="entry name" value="Listeria-Bacteroides repeat domain"/>
    <property type="match status" value="2"/>
</dbReference>
<dbReference type="InterPro" id="IPR013378">
    <property type="entry name" value="InlB-like_B-rpt"/>
</dbReference>
<dbReference type="Proteomes" id="UP001438008">
    <property type="component" value="Unassembled WGS sequence"/>
</dbReference>
<comment type="subcellular location">
    <subcellularLocation>
        <location evidence="1">Cell envelope</location>
    </subcellularLocation>
</comment>
<sequence length="201" mass="22774">MDERLKQQQRRQRLERTRRVGKAGLWQTAKDQTGLGEALICFVVILVFWFATHGGYNVTFDTKGGSELTVQRLKHGELAEEPETPLKPGYTFCGWVTSEDESLAKEWNFATDKVENDLTLYAVWMPAEVRVKFDLDGGNLDGETYIPDKTVTYGEAYGELPVPEKEGFRFDGWIYSGVVIQADTMVTMTGEHVLTARWIPA</sequence>
<accession>A0ABV1FCI5</accession>
<dbReference type="RefSeq" id="WP_349163382.1">
    <property type="nucleotide sequence ID" value="NZ_JBBMFE010000001.1"/>
</dbReference>
<evidence type="ECO:0000313" key="4">
    <source>
        <dbReference type="Proteomes" id="UP001438008"/>
    </source>
</evidence>
<gene>
    <name evidence="3" type="ORF">WMO29_01035</name>
</gene>
<feature type="transmembrane region" description="Helical" evidence="2">
    <location>
        <begin position="34"/>
        <end position="51"/>
    </location>
</feature>
<reference evidence="3 4" key="1">
    <citation type="submission" date="2024-03" db="EMBL/GenBank/DDBJ databases">
        <title>Human intestinal bacterial collection.</title>
        <authorList>
            <person name="Pauvert C."/>
            <person name="Hitch T.C.A."/>
            <person name="Clavel T."/>
        </authorList>
    </citation>
    <scope>NUCLEOTIDE SEQUENCE [LARGE SCALE GENOMIC DNA]</scope>
    <source>
        <strain evidence="3 4">CLA-AA-H132</strain>
    </source>
</reference>
<keyword evidence="2" id="KW-0472">Membrane</keyword>
<dbReference type="NCBIfam" id="TIGR02543">
    <property type="entry name" value="List_Bact_rpt"/>
    <property type="match status" value="1"/>
</dbReference>
<proteinExistence type="predicted"/>
<name>A0ABV1FCI5_9FIRM</name>
<dbReference type="Pfam" id="PF09479">
    <property type="entry name" value="Flg_new"/>
    <property type="match status" value="2"/>
</dbReference>
<evidence type="ECO:0000256" key="2">
    <source>
        <dbReference type="SAM" id="Phobius"/>
    </source>
</evidence>
<keyword evidence="2" id="KW-1133">Transmembrane helix</keyword>
<evidence type="ECO:0000313" key="3">
    <source>
        <dbReference type="EMBL" id="MEQ2471091.1"/>
    </source>
</evidence>
<dbReference type="InterPro" id="IPR042229">
    <property type="entry name" value="Listeria/Bacterioides_rpt_sf"/>
</dbReference>